<dbReference type="SUPFAM" id="SSF81301">
    <property type="entry name" value="Nucleotidyltransferase"/>
    <property type="match status" value="1"/>
</dbReference>
<dbReference type="RefSeq" id="WP_159410149.1">
    <property type="nucleotide sequence ID" value="NZ_CP026115.2"/>
</dbReference>
<dbReference type="AlphaFoldDB" id="A0A6I6XXB9"/>
<name>A0A6I6XXB9_PSEPU</name>
<gene>
    <name evidence="1" type="ORF">C2H86_10355</name>
</gene>
<proteinExistence type="predicted"/>
<evidence type="ECO:0000313" key="1">
    <source>
        <dbReference type="EMBL" id="QHG64792.1"/>
    </source>
</evidence>
<organism evidence="1 2">
    <name type="scientific">Pseudomonas putida</name>
    <name type="common">Arthrobacter siderocapsulatus</name>
    <dbReference type="NCBI Taxonomy" id="303"/>
    <lineage>
        <taxon>Bacteria</taxon>
        <taxon>Pseudomonadati</taxon>
        <taxon>Pseudomonadota</taxon>
        <taxon>Gammaproteobacteria</taxon>
        <taxon>Pseudomonadales</taxon>
        <taxon>Pseudomonadaceae</taxon>
        <taxon>Pseudomonas</taxon>
    </lineage>
</organism>
<reference evidence="1 2" key="1">
    <citation type="submission" date="2020-02" db="EMBL/GenBank/DDBJ databases">
        <title>Pseudomonas Putida W5 Complete Genome Assembly.</title>
        <authorList>
            <person name="Yuan Z.-C."/>
            <person name="Shaw G.A."/>
            <person name="Cusano A.D."/>
            <person name="Caddey B.J."/>
            <person name="Weselowski B.J."/>
        </authorList>
    </citation>
    <scope>NUCLEOTIDE SEQUENCE [LARGE SCALE GENOMIC DNA]</scope>
    <source>
        <strain evidence="1 2">W5</strain>
    </source>
</reference>
<dbReference type="InterPro" id="IPR043519">
    <property type="entry name" value="NT_sf"/>
</dbReference>
<sequence>MDFNGFDEHPYLKERFTYSCKAIAHLRQSFDHTIAPLVKPSELSVVAVGSYGRCEVSCVSDMDFFILHDRGMSPAVLAQVLQQTTEKLRTLSLPGESDKEKFSAAALVERSILSANIGGKRESSDTLTRRMLLLLESRSLFGDACLGDTQQDLLREYVPDNQGRGLARFMLNDLVRYYRTLMSNFEEKVVEGKAWGVRNIKLRFSRKLLFMGGIVLIAQSCGLPGEGKRNRIRHLSRYTPLQRLALLGQENPHTPIVLEQYACFLRMVSSPANRQLLDSLQPVQALREPLYREFRALGKCFSTSLQQWLQAQYPEHPIHDALLF</sequence>
<protein>
    <recommendedName>
        <fullName evidence="3">Protein-PII uridylyltransferase N-terminal domain-containing protein</fullName>
    </recommendedName>
</protein>
<dbReference type="Proteomes" id="UP000464480">
    <property type="component" value="Chromosome"/>
</dbReference>
<accession>A0A6I6XXB9</accession>
<evidence type="ECO:0008006" key="3">
    <source>
        <dbReference type="Google" id="ProtNLM"/>
    </source>
</evidence>
<evidence type="ECO:0000313" key="2">
    <source>
        <dbReference type="Proteomes" id="UP000464480"/>
    </source>
</evidence>
<dbReference type="EMBL" id="CP026115">
    <property type="protein sequence ID" value="QHG64792.1"/>
    <property type="molecule type" value="Genomic_DNA"/>
</dbReference>